<reference evidence="3" key="1">
    <citation type="submission" date="2021-02" db="EMBL/GenBank/DDBJ databases">
        <authorList>
            <person name="Dougan E. K."/>
            <person name="Rhodes N."/>
            <person name="Thang M."/>
            <person name="Chan C."/>
        </authorList>
    </citation>
    <scope>NUCLEOTIDE SEQUENCE</scope>
</reference>
<accession>A0A813JNZ0</accession>
<dbReference type="AlphaFoldDB" id="A0A813JNZ0"/>
<comment type="caution">
    <text evidence="3">The sequence shown here is derived from an EMBL/GenBank/DDBJ whole genome shotgun (WGS) entry which is preliminary data.</text>
</comment>
<keyword evidence="2" id="KW-0812">Transmembrane</keyword>
<keyword evidence="2" id="KW-0472">Membrane</keyword>
<name>A0A813JNZ0_POLGL</name>
<keyword evidence="2" id="KW-1133">Transmembrane helix</keyword>
<sequence length="182" mass="20260">MLPQEGMRSHGMGEGTPLQPPSLLQRPSLIHWSSVRSVQSMAVSRFAAELLFLLLLLMLLLFLVGCGKHTGATLRHAAIQQDSLTRCLRQFAVAHNRSWGPLAMVLLPRLLGMARHGASYAHSINKLRPQKDVLGATNLAYGSYVAKFGMSKARGLSKLQEAGYSLMRRWHQVVQHNNKQLR</sequence>
<evidence type="ECO:0000313" key="4">
    <source>
        <dbReference type="Proteomes" id="UP000626109"/>
    </source>
</evidence>
<protein>
    <submittedName>
        <fullName evidence="3">Uncharacterized protein</fullName>
    </submittedName>
</protein>
<evidence type="ECO:0000256" key="2">
    <source>
        <dbReference type="SAM" id="Phobius"/>
    </source>
</evidence>
<feature type="transmembrane region" description="Helical" evidence="2">
    <location>
        <begin position="46"/>
        <end position="65"/>
    </location>
</feature>
<organism evidence="3 4">
    <name type="scientific">Polarella glacialis</name>
    <name type="common">Dinoflagellate</name>
    <dbReference type="NCBI Taxonomy" id="89957"/>
    <lineage>
        <taxon>Eukaryota</taxon>
        <taxon>Sar</taxon>
        <taxon>Alveolata</taxon>
        <taxon>Dinophyceae</taxon>
        <taxon>Suessiales</taxon>
        <taxon>Suessiaceae</taxon>
        <taxon>Polarella</taxon>
    </lineage>
</organism>
<evidence type="ECO:0000313" key="3">
    <source>
        <dbReference type="EMBL" id="CAE8680800.1"/>
    </source>
</evidence>
<dbReference type="EMBL" id="CAJNNW010025896">
    <property type="protein sequence ID" value="CAE8680800.1"/>
    <property type="molecule type" value="Genomic_DNA"/>
</dbReference>
<feature type="region of interest" description="Disordered" evidence="1">
    <location>
        <begin position="1"/>
        <end position="20"/>
    </location>
</feature>
<dbReference type="Proteomes" id="UP000626109">
    <property type="component" value="Unassembled WGS sequence"/>
</dbReference>
<proteinExistence type="predicted"/>
<evidence type="ECO:0000256" key="1">
    <source>
        <dbReference type="SAM" id="MobiDB-lite"/>
    </source>
</evidence>
<gene>
    <name evidence="3" type="ORF">PGLA2088_LOCUS22117</name>
</gene>